<keyword evidence="7" id="KW-1185">Reference proteome</keyword>
<dbReference type="Pfam" id="PF00497">
    <property type="entry name" value="SBP_bac_3"/>
    <property type="match status" value="1"/>
</dbReference>
<organism evidence="4 8">
    <name type="scientific">Aeromicrobium tamlense</name>
    <dbReference type="NCBI Taxonomy" id="375541"/>
    <lineage>
        <taxon>Bacteria</taxon>
        <taxon>Bacillati</taxon>
        <taxon>Actinomycetota</taxon>
        <taxon>Actinomycetes</taxon>
        <taxon>Propionibacteriales</taxon>
        <taxon>Nocardioidaceae</taxon>
        <taxon>Aeromicrobium</taxon>
    </lineage>
</organism>
<dbReference type="SUPFAM" id="SSF53850">
    <property type="entry name" value="Periplasmic binding protein-like II"/>
    <property type="match status" value="1"/>
</dbReference>
<evidence type="ECO:0000313" key="5">
    <source>
        <dbReference type="EMBL" id="MBD1271104.1"/>
    </source>
</evidence>
<reference evidence="6 7" key="1">
    <citation type="submission" date="2020-07" db="EMBL/GenBank/DDBJ databases">
        <title>Sequencing the genomes of 1000 actinobacteria strains.</title>
        <authorList>
            <person name="Klenk H.-P."/>
        </authorList>
    </citation>
    <scope>NUCLEOTIDE SEQUENCE [LARGE SCALE GENOMIC DNA]</scope>
    <source>
        <strain evidence="6 7">DSM 19087</strain>
    </source>
</reference>
<dbReference type="EMBL" id="JACWMT010000003">
    <property type="protein sequence ID" value="MBD1271104.1"/>
    <property type="molecule type" value="Genomic_DNA"/>
</dbReference>
<evidence type="ECO:0000256" key="1">
    <source>
        <dbReference type="ARBA" id="ARBA00022729"/>
    </source>
</evidence>
<dbReference type="RefSeq" id="WP_179424594.1">
    <property type="nucleotide sequence ID" value="NZ_BAAAMP010000001.1"/>
</dbReference>
<evidence type="ECO:0000256" key="2">
    <source>
        <dbReference type="SAM" id="SignalP"/>
    </source>
</evidence>
<dbReference type="PANTHER" id="PTHR35936">
    <property type="entry name" value="MEMBRANE-BOUND LYTIC MUREIN TRANSGLYCOSYLASE F"/>
    <property type="match status" value="1"/>
</dbReference>
<dbReference type="InterPro" id="IPR001638">
    <property type="entry name" value="Solute-binding_3/MltF_N"/>
</dbReference>
<dbReference type="SMART" id="SM00062">
    <property type="entry name" value="PBPb"/>
    <property type="match status" value="1"/>
</dbReference>
<dbReference type="PANTHER" id="PTHR35936:SF17">
    <property type="entry name" value="ARGININE-BINDING EXTRACELLULAR PROTEIN ARTP"/>
    <property type="match status" value="1"/>
</dbReference>
<evidence type="ECO:0000313" key="7">
    <source>
        <dbReference type="Proteomes" id="UP000587211"/>
    </source>
</evidence>
<sequence length="278" mass="29262">MKKTLSTLLGVALCGITLAACGSSDANGSSVPADCEPIAEVKTLKEGKLTALVAEYPPFIYKDGNDVTGADGELLKRVAASLCLEPDIKQTSFTAIIEGLKSGRADISAGDWTLNAERKSMFQVSDPVYQDLQGVISPDGLDTVDDIMGKKIGTAAGYLVVPDMQKAFGKENVKLYQSDVEGYQDLKAGRIDAYLSGQGALAFLLSQNNDTTMKNVALQPDDRIPATVNPSVAVALVAKDNPDLRDAVNEVIAEYRSSGDLAKVLDESGVDPASADIG</sequence>
<gene>
    <name evidence="6" type="ORF">BJ975_001531</name>
    <name evidence="4" type="ORF">IDH50_11020</name>
    <name evidence="5" type="ORF">IDH50_12740</name>
</gene>
<name>A0A8I0FUH5_9ACTN</name>
<protein>
    <submittedName>
        <fullName evidence="4">Amino acid ABC transporter substrate-binding protein</fullName>
    </submittedName>
    <submittedName>
        <fullName evidence="6">Polar amino acid transport system substrate-binding protein</fullName>
    </submittedName>
</protein>
<dbReference type="Proteomes" id="UP000659061">
    <property type="component" value="Unassembled WGS sequence"/>
</dbReference>
<dbReference type="AlphaFoldDB" id="A0A8I0FUH5"/>
<evidence type="ECO:0000313" key="4">
    <source>
        <dbReference type="EMBL" id="MBD1270764.1"/>
    </source>
</evidence>
<feature type="domain" description="Solute-binding protein family 3/N-terminal" evidence="3">
    <location>
        <begin position="48"/>
        <end position="272"/>
    </location>
</feature>
<dbReference type="EMBL" id="JACWMT010000002">
    <property type="protein sequence ID" value="MBD1270764.1"/>
    <property type="molecule type" value="Genomic_DNA"/>
</dbReference>
<reference evidence="4" key="2">
    <citation type="submission" date="2020-09" db="EMBL/GenBank/DDBJ databases">
        <title>Novel species in genus Aeromicrobium.</title>
        <authorList>
            <person name="Zhang G."/>
        </authorList>
    </citation>
    <scope>NUCLEOTIDE SEQUENCE</scope>
    <source>
        <strain evidence="4">SSW1-57</strain>
    </source>
</reference>
<keyword evidence="1 2" id="KW-0732">Signal</keyword>
<evidence type="ECO:0000259" key="3">
    <source>
        <dbReference type="SMART" id="SM00062"/>
    </source>
</evidence>
<dbReference type="EMBL" id="JACBZN010000001">
    <property type="protein sequence ID" value="NYI38156.1"/>
    <property type="molecule type" value="Genomic_DNA"/>
</dbReference>
<accession>A0A8I0FUH5</accession>
<comment type="caution">
    <text evidence="4">The sequence shown here is derived from an EMBL/GenBank/DDBJ whole genome shotgun (WGS) entry which is preliminary data.</text>
</comment>
<feature type="signal peptide" evidence="2">
    <location>
        <begin position="1"/>
        <end position="19"/>
    </location>
</feature>
<evidence type="ECO:0000313" key="8">
    <source>
        <dbReference type="Proteomes" id="UP000659061"/>
    </source>
</evidence>
<feature type="chain" id="PRO_5044691924" evidence="2">
    <location>
        <begin position="20"/>
        <end position="278"/>
    </location>
</feature>
<dbReference type="Proteomes" id="UP000587211">
    <property type="component" value="Unassembled WGS sequence"/>
</dbReference>
<proteinExistence type="predicted"/>
<dbReference type="Gene3D" id="3.40.190.10">
    <property type="entry name" value="Periplasmic binding protein-like II"/>
    <property type="match status" value="2"/>
</dbReference>
<dbReference type="CDD" id="cd13530">
    <property type="entry name" value="PBP2_peptides_like"/>
    <property type="match status" value="1"/>
</dbReference>
<evidence type="ECO:0000313" key="6">
    <source>
        <dbReference type="EMBL" id="NYI38156.1"/>
    </source>
</evidence>
<dbReference type="PROSITE" id="PS51257">
    <property type="entry name" value="PROKAR_LIPOPROTEIN"/>
    <property type="match status" value="1"/>
</dbReference>